<evidence type="ECO:0000256" key="5">
    <source>
        <dbReference type="ARBA" id="ARBA00022801"/>
    </source>
</evidence>
<keyword evidence="8" id="KW-0539">Nucleus</keyword>
<sequence length="816" mass="84333">MDLVFRCRASLHIPRNGKLSLGRSKPVGSWDNVLISRNHVQLHLEKNGAVLDLSVTGRNAVVVERQLQDGGDWDVVTVVDPGGSALLPVDGISGSHATRFFVLGAREESAVELRLAAHPPELPAAAKDDHPAKRQCLGAVPTTPAARTATAAANVNGAAASVSAPSGSSSLPRGGWRPMSVAAATTIPVAPKPKPGAAASGRVGTEAAAGSRTPAGQPSSAASYDIESPIHLLRVRGLAPAFNSGRMGVHFRRLVSGPLQLALVSNFMVDMGWLLSCCPDLVRARQLFVLHGEQPDSEPEMRQQAAAAGARHLQLHRPPLPIPYGTHHSKAFLLTYPTGLRLVVHTANCVSPDCNDKTQGVWVQDFPRKQQGPATTTATAAAAAAAAAGPEVPGSSAAAAGAPASSSFERDLAAYFRALALPSAMAGPVFEAIAAHDFSHARGALVASVPGYHRGTAAVQSYGHMRLRRLLERVPLPAGFQGSSDGAVTSAAAPPPAAAAAAAANSSPAASEGLIIQCSSMGSFDQEWLVDEMGASLAAHRRPQGQQRQPSSSSPPPRPSGPPGYGPLPLAVVWPTVEEVRNSIEGWNAGLSIPGPSKNVCQAFMRRYYARWGGEAVGRQRAMPHIKTYTRYRGQQLAWFLVTSHNLSKAAWGVLQKGGSQLMIRSYELGVLVTPALEAAYRASPQFGFCCDDDGSASPHQRHTAAAAAAPLRVVTFWTLAGATAGSGGGGGGSGGGSGGGGGGSGGSAPTEARSASLSGGGELACALPVPYPLPPTSYQAGVDEPWTVDTRQPGLDALGLPHGSPYSHYGHTQQD</sequence>
<feature type="region of interest" description="Disordered" evidence="12">
    <location>
        <begin position="783"/>
        <end position="816"/>
    </location>
</feature>
<evidence type="ECO:0000313" key="13">
    <source>
        <dbReference type="EMBL" id="GLC54023.1"/>
    </source>
</evidence>
<dbReference type="Proteomes" id="UP001165080">
    <property type="component" value="Unassembled WGS sequence"/>
</dbReference>
<dbReference type="GO" id="GO:0005634">
    <property type="term" value="C:nucleus"/>
    <property type="evidence" value="ECO:0007669"/>
    <property type="project" value="UniProtKB-SubCell"/>
</dbReference>
<dbReference type="EMBL" id="BRXU01000009">
    <property type="protein sequence ID" value="GLC54023.1"/>
    <property type="molecule type" value="Genomic_DNA"/>
</dbReference>
<keyword evidence="7" id="KW-0234">DNA repair</keyword>
<comment type="caution">
    <text evidence="13">The sequence shown here is derived from an EMBL/GenBank/DDBJ whole genome shotgun (WGS) entry which is preliminary data.</text>
</comment>
<feature type="region of interest" description="Disordered" evidence="12">
    <location>
        <begin position="187"/>
        <end position="222"/>
    </location>
</feature>
<evidence type="ECO:0000256" key="3">
    <source>
        <dbReference type="ARBA" id="ARBA00022722"/>
    </source>
</evidence>
<feature type="compositionally biased region" description="Low complexity" evidence="12">
    <location>
        <begin position="158"/>
        <end position="170"/>
    </location>
</feature>
<organism evidence="13 14">
    <name type="scientific">Pleodorina starrii</name>
    <dbReference type="NCBI Taxonomy" id="330485"/>
    <lineage>
        <taxon>Eukaryota</taxon>
        <taxon>Viridiplantae</taxon>
        <taxon>Chlorophyta</taxon>
        <taxon>core chlorophytes</taxon>
        <taxon>Chlorophyceae</taxon>
        <taxon>CS clade</taxon>
        <taxon>Chlamydomonadales</taxon>
        <taxon>Volvocaceae</taxon>
        <taxon>Pleodorina</taxon>
    </lineage>
</organism>
<dbReference type="GO" id="GO:0017005">
    <property type="term" value="F:3'-tyrosyl-DNA phosphodiesterase activity"/>
    <property type="evidence" value="ECO:0007669"/>
    <property type="project" value="TreeGrafter"/>
</dbReference>
<evidence type="ECO:0000256" key="11">
    <source>
        <dbReference type="PIRSR" id="PIRSR610347-3"/>
    </source>
</evidence>
<feature type="region of interest" description="Disordered" evidence="12">
    <location>
        <begin position="727"/>
        <end position="760"/>
    </location>
</feature>
<gene>
    <name evidence="13" type="primary">PLEST001526</name>
    <name evidence="13" type="ORF">PLESTB_000815500</name>
</gene>
<comment type="similarity">
    <text evidence="2">Belongs to the tyrosyl-DNA phosphodiesterase family.</text>
</comment>
<evidence type="ECO:0000256" key="10">
    <source>
        <dbReference type="PIRSR" id="PIRSR610347-2"/>
    </source>
</evidence>
<feature type="binding site" evidence="10">
    <location>
        <position position="330"/>
    </location>
    <ligand>
        <name>substrate</name>
    </ligand>
</feature>
<accession>A0A9W6BLC8</accession>
<feature type="compositionally biased region" description="Pro residues" evidence="12">
    <location>
        <begin position="553"/>
        <end position="566"/>
    </location>
</feature>
<dbReference type="InterPro" id="IPR010347">
    <property type="entry name" value="Tdp1"/>
</dbReference>
<dbReference type="AlphaFoldDB" id="A0A9W6BLC8"/>
<feature type="region of interest" description="Disordered" evidence="12">
    <location>
        <begin position="538"/>
        <end position="566"/>
    </location>
</feature>
<dbReference type="PANTHER" id="PTHR12415">
    <property type="entry name" value="TYROSYL-DNA PHOSPHODIESTERASE 1"/>
    <property type="match status" value="1"/>
</dbReference>
<dbReference type="GO" id="GO:0006281">
    <property type="term" value="P:DNA repair"/>
    <property type="evidence" value="ECO:0007669"/>
    <property type="project" value="UniProtKB-KW"/>
</dbReference>
<dbReference type="SUPFAM" id="SSF56024">
    <property type="entry name" value="Phospholipase D/nuclease"/>
    <property type="match status" value="2"/>
</dbReference>
<keyword evidence="5" id="KW-0378">Hydrolase</keyword>
<dbReference type="GO" id="GO:0004527">
    <property type="term" value="F:exonuclease activity"/>
    <property type="evidence" value="ECO:0007669"/>
    <property type="project" value="UniProtKB-KW"/>
</dbReference>
<feature type="binding site" evidence="10">
    <location>
        <position position="627"/>
    </location>
    <ligand>
        <name>substrate</name>
    </ligand>
</feature>
<dbReference type="PANTHER" id="PTHR12415:SF0">
    <property type="entry name" value="TYROSYL-DNA PHOSPHODIESTERASE 1"/>
    <property type="match status" value="1"/>
</dbReference>
<dbReference type="GO" id="GO:0003690">
    <property type="term" value="F:double-stranded DNA binding"/>
    <property type="evidence" value="ECO:0007669"/>
    <property type="project" value="TreeGrafter"/>
</dbReference>
<feature type="active site" description="Proton donor/acceptor" evidence="9">
    <location>
        <position position="625"/>
    </location>
</feature>
<protein>
    <recommendedName>
        <fullName evidence="15">Tyrosyl-DNA phosphodiesterase 1</fullName>
    </recommendedName>
</protein>
<name>A0A9W6BLC8_9CHLO</name>
<feature type="compositionally biased region" description="Gly residues" evidence="12">
    <location>
        <begin position="727"/>
        <end position="747"/>
    </location>
</feature>
<dbReference type="CDD" id="cd09122">
    <property type="entry name" value="PLDc_Tdp1_1"/>
    <property type="match status" value="1"/>
</dbReference>
<dbReference type="OrthoDB" id="47785at2759"/>
<evidence type="ECO:0000256" key="1">
    <source>
        <dbReference type="ARBA" id="ARBA00004123"/>
    </source>
</evidence>
<evidence type="ECO:0000256" key="6">
    <source>
        <dbReference type="ARBA" id="ARBA00022839"/>
    </source>
</evidence>
<keyword evidence="4" id="KW-0227">DNA damage</keyword>
<evidence type="ECO:0000313" key="14">
    <source>
        <dbReference type="Proteomes" id="UP001165080"/>
    </source>
</evidence>
<evidence type="ECO:0008006" key="15">
    <source>
        <dbReference type="Google" id="ProtNLM"/>
    </source>
</evidence>
<reference evidence="13 14" key="1">
    <citation type="journal article" date="2023" name="Commun. Biol.">
        <title>Reorganization of the ancestral sex-determining regions during the evolution of trioecy in Pleodorina starrii.</title>
        <authorList>
            <person name="Takahashi K."/>
            <person name="Suzuki S."/>
            <person name="Kawai-Toyooka H."/>
            <person name="Yamamoto K."/>
            <person name="Hamaji T."/>
            <person name="Ootsuki R."/>
            <person name="Yamaguchi H."/>
            <person name="Kawachi M."/>
            <person name="Higashiyama T."/>
            <person name="Nozaki H."/>
        </authorList>
    </citation>
    <scope>NUCLEOTIDE SEQUENCE [LARGE SCALE GENOMIC DNA]</scope>
    <source>
        <strain evidence="13 14">NIES-4479</strain>
    </source>
</reference>
<dbReference type="Gene3D" id="3.30.870.10">
    <property type="entry name" value="Endonuclease Chain A"/>
    <property type="match status" value="2"/>
</dbReference>
<feature type="region of interest" description="Disordered" evidence="12">
    <location>
        <begin position="158"/>
        <end position="177"/>
    </location>
</feature>
<comment type="subcellular location">
    <subcellularLocation>
        <location evidence="1">Nucleus</location>
    </subcellularLocation>
</comment>
<keyword evidence="14" id="KW-1185">Reference proteome</keyword>
<evidence type="ECO:0000256" key="4">
    <source>
        <dbReference type="ARBA" id="ARBA00022763"/>
    </source>
</evidence>
<proteinExistence type="inferred from homology"/>
<keyword evidence="6" id="KW-0269">Exonuclease</keyword>
<evidence type="ECO:0000256" key="9">
    <source>
        <dbReference type="PIRSR" id="PIRSR610347-1"/>
    </source>
</evidence>
<evidence type="ECO:0000256" key="7">
    <source>
        <dbReference type="ARBA" id="ARBA00023204"/>
    </source>
</evidence>
<feature type="active site" description="Nucleophile" evidence="9">
    <location>
        <position position="328"/>
    </location>
</feature>
<evidence type="ECO:0000256" key="2">
    <source>
        <dbReference type="ARBA" id="ARBA00010205"/>
    </source>
</evidence>
<keyword evidence="3" id="KW-0540">Nuclease</keyword>
<dbReference type="CDD" id="cd09123">
    <property type="entry name" value="PLDc_Tdp1_2"/>
    <property type="match status" value="1"/>
</dbReference>
<evidence type="ECO:0000256" key="12">
    <source>
        <dbReference type="SAM" id="MobiDB-lite"/>
    </source>
</evidence>
<feature type="site" description="Interaction with DNA" evidence="11">
    <location>
        <position position="648"/>
    </location>
</feature>
<evidence type="ECO:0000256" key="8">
    <source>
        <dbReference type="ARBA" id="ARBA00023242"/>
    </source>
</evidence>
<dbReference type="GO" id="GO:0003697">
    <property type="term" value="F:single-stranded DNA binding"/>
    <property type="evidence" value="ECO:0007669"/>
    <property type="project" value="TreeGrafter"/>
</dbReference>
<dbReference type="Pfam" id="PF06087">
    <property type="entry name" value="Tyr-DNA_phospho"/>
    <property type="match status" value="1"/>
</dbReference>